<dbReference type="AlphaFoldDB" id="C5C9M3"/>
<accession>C5C9M3</accession>
<dbReference type="Gene3D" id="1.10.1740.10">
    <property type="match status" value="1"/>
</dbReference>
<evidence type="ECO:0000256" key="1">
    <source>
        <dbReference type="ARBA" id="ARBA00023015"/>
    </source>
</evidence>
<dbReference type="PANTHER" id="PTHR43133">
    <property type="entry name" value="RNA POLYMERASE ECF-TYPE SIGMA FACTO"/>
    <property type="match status" value="1"/>
</dbReference>
<evidence type="ECO:0000259" key="5">
    <source>
        <dbReference type="Pfam" id="PF04542"/>
    </source>
</evidence>
<dbReference type="PATRIC" id="fig|465515.4.peg.606"/>
<keyword evidence="2" id="KW-0731">Sigma factor</keyword>
<feature type="domain" description="RNA polymerase sigma-70 region 2" evidence="5">
    <location>
        <begin position="40"/>
        <end position="91"/>
    </location>
</feature>
<dbReference type="GO" id="GO:0003677">
    <property type="term" value="F:DNA binding"/>
    <property type="evidence" value="ECO:0007669"/>
    <property type="project" value="UniProtKB-KW"/>
</dbReference>
<keyword evidence="4" id="KW-0804">Transcription</keyword>
<keyword evidence="7" id="KW-1185">Reference proteome</keyword>
<dbReference type="InterPro" id="IPR007627">
    <property type="entry name" value="RNA_pol_sigma70_r2"/>
</dbReference>
<dbReference type="eggNOG" id="COG1595">
    <property type="taxonomic scope" value="Bacteria"/>
</dbReference>
<evidence type="ECO:0000256" key="3">
    <source>
        <dbReference type="ARBA" id="ARBA00023125"/>
    </source>
</evidence>
<evidence type="ECO:0000256" key="4">
    <source>
        <dbReference type="ARBA" id="ARBA00023163"/>
    </source>
</evidence>
<reference evidence="7" key="1">
    <citation type="journal article" date="2010" name="J. Bacteriol.">
        <title>Genome sequence of the Fleming strain of Micrococcus luteus, a simple free-living actinobacterium.</title>
        <authorList>
            <person name="Young M."/>
            <person name="Artsatbanov V."/>
            <person name="Beller H.R."/>
            <person name="Chandra G."/>
            <person name="Chater K.F."/>
            <person name="Dover L.G."/>
            <person name="Goh E.B."/>
            <person name="Kahan T."/>
            <person name="Kaprelyants A.S."/>
            <person name="Kyrpides N."/>
            <person name="Lapidus A."/>
            <person name="Lowry S.R."/>
            <person name="Lykidis A."/>
            <person name="Mahillon J."/>
            <person name="Markowitz V."/>
            <person name="Mavromatis K."/>
            <person name="Mukamolova G.V."/>
            <person name="Oren A."/>
            <person name="Rokem J.S."/>
            <person name="Smith M.C."/>
            <person name="Young D.I."/>
            <person name="Greenblatt C.L."/>
        </authorList>
    </citation>
    <scope>NUCLEOTIDE SEQUENCE [LARGE SCALE GENOMIC DNA]</scope>
    <source>
        <strain evidence="7">ATCC 4698 / DSM 20030 / JCM 1464 / NBRC 3333 / NCIMB 9278 / NCTC 2665 / VKM Ac-2230</strain>
    </source>
</reference>
<protein>
    <submittedName>
        <fullName evidence="6">RNA polymerase sigma factor, sigma-70 family</fullName>
    </submittedName>
</protein>
<dbReference type="SUPFAM" id="SSF88946">
    <property type="entry name" value="Sigma2 domain of RNA polymerase sigma factors"/>
    <property type="match status" value="1"/>
</dbReference>
<evidence type="ECO:0000313" key="7">
    <source>
        <dbReference type="Proteomes" id="UP000000738"/>
    </source>
</evidence>
<sequence length="282" mass="30091">MMAGQADRVAPAGMVLVTGDELAEAVASVRGTVVAVLGPSGNGDVVEDVLQSTWESAWHSRERFDPDRGSLRTWVGTIARNRAVDHLRAVGRSRAGQEALEASAVAREKTAVSMVMEDPAEAVVEALAAHREVAEVMRVVESVMESSEMTARALAVVLAFGDDVVAASEAMGVSVTALRQARRELVRCARVVRAAQEVARSGQAVTMRVLISCLPDDGDAGDWARQVALACAQAGGRMEAVTVEDVMQATGFSHSTSRQYLAETRHLLRVATTVIRNERAEK</sequence>
<dbReference type="InterPro" id="IPR039425">
    <property type="entry name" value="RNA_pol_sigma-70-like"/>
</dbReference>
<evidence type="ECO:0000256" key="2">
    <source>
        <dbReference type="ARBA" id="ARBA00023082"/>
    </source>
</evidence>
<dbReference type="KEGG" id="mlu:Mlut_06410"/>
<dbReference type="Pfam" id="PF04542">
    <property type="entry name" value="Sigma70_r2"/>
    <property type="match status" value="1"/>
</dbReference>
<name>C5C9M3_MICLC</name>
<keyword evidence="1" id="KW-0805">Transcription regulation</keyword>
<dbReference type="InterPro" id="IPR013325">
    <property type="entry name" value="RNA_pol_sigma_r2"/>
</dbReference>
<keyword evidence="3" id="KW-0238">DNA-binding</keyword>
<dbReference type="HOGENOM" id="CLU_986294_0_0_11"/>
<dbReference type="STRING" id="465515.Mlut_06410"/>
<dbReference type="GO" id="GO:0016987">
    <property type="term" value="F:sigma factor activity"/>
    <property type="evidence" value="ECO:0007669"/>
    <property type="project" value="UniProtKB-KW"/>
</dbReference>
<dbReference type="Proteomes" id="UP000000738">
    <property type="component" value="Chromosome"/>
</dbReference>
<dbReference type="PANTHER" id="PTHR43133:SF8">
    <property type="entry name" value="RNA POLYMERASE SIGMA FACTOR HI_1459-RELATED"/>
    <property type="match status" value="1"/>
</dbReference>
<dbReference type="EMBL" id="CP001628">
    <property type="protein sequence ID" value="ACS30175.1"/>
    <property type="molecule type" value="Genomic_DNA"/>
</dbReference>
<gene>
    <name evidence="6" type="ordered locus">Mlut_06410</name>
</gene>
<dbReference type="GO" id="GO:0006352">
    <property type="term" value="P:DNA-templated transcription initiation"/>
    <property type="evidence" value="ECO:0007669"/>
    <property type="project" value="InterPro"/>
</dbReference>
<dbReference type="EnsemblBacteria" id="ACS30175">
    <property type="protein sequence ID" value="ACS30175"/>
    <property type="gene ID" value="Mlut_06410"/>
</dbReference>
<organism evidence="6 7">
    <name type="scientific">Micrococcus luteus (strain ATCC 4698 / DSM 20030 / JCM 1464 / CCM 169 / CCUG 5858 / IAM 1056 / NBRC 3333 / NCIMB 9278 / NCTC 2665 / VKM Ac-2230)</name>
    <name type="common">Micrococcus lysodeikticus</name>
    <dbReference type="NCBI Taxonomy" id="465515"/>
    <lineage>
        <taxon>Bacteria</taxon>
        <taxon>Bacillati</taxon>
        <taxon>Actinomycetota</taxon>
        <taxon>Actinomycetes</taxon>
        <taxon>Micrococcales</taxon>
        <taxon>Micrococcaceae</taxon>
        <taxon>Micrococcus</taxon>
    </lineage>
</organism>
<evidence type="ECO:0000313" key="6">
    <source>
        <dbReference type="EMBL" id="ACS30175.1"/>
    </source>
</evidence>
<proteinExistence type="predicted"/>